<dbReference type="GO" id="GO:0007030">
    <property type="term" value="P:Golgi organization"/>
    <property type="evidence" value="ECO:0007669"/>
    <property type="project" value="TreeGrafter"/>
</dbReference>
<dbReference type="InterPro" id="IPR036034">
    <property type="entry name" value="PDZ_sf"/>
</dbReference>
<keyword evidence="5" id="KW-0677">Repeat</keyword>
<feature type="binding site" evidence="9">
    <location>
        <position position="18"/>
    </location>
    <ligand>
        <name>Zn(2+)</name>
        <dbReference type="ChEBI" id="CHEBI:29105"/>
    </ligand>
</feature>
<keyword evidence="4" id="KW-0519">Myristate</keyword>
<dbReference type="GO" id="GO:0046872">
    <property type="term" value="F:metal ion binding"/>
    <property type="evidence" value="ECO:0007669"/>
    <property type="project" value="UniProtKB-KW"/>
</dbReference>
<dbReference type="Proteomes" id="UP001187415">
    <property type="component" value="Unassembled WGS sequence"/>
</dbReference>
<dbReference type="InterPro" id="IPR024958">
    <property type="entry name" value="GRASP_PDZ"/>
</dbReference>
<evidence type="ECO:0000256" key="9">
    <source>
        <dbReference type="PIRSR" id="PIRSR607583-1"/>
    </source>
</evidence>
<accession>A0AA88MMN2</accession>
<sequence length="416" mass="43967">MGVSQSVQIPGGGTEGYHVLRVQENSPGHRAGLEPFFDFIISVCDTRLNKDNDTLKELLKMNVERPIKMLLYSSKTMTVRETTVTPSNMWGGQGLLGVSIRFCSFEGANENVWHVLEVEPNSPATLAGLRAHTDYIIGADTVMTESEDLFSLVEAHDGKEVKLYVYNTDTDNCREVLITPNSDWGGEGSLGCGIGYGYLHRIPTLQFSEGKKISFPAQSPYEPAHSPKDGFTEVHLTAVVPTVPVTVSSASAGLEQSLAGLSVSYGPTVTTNLQTGPPAVPLHSSIPSSQSLPLSVDSAGTLPGSVPLPGGLPPFLNLPDLNVTLPDMGQVFPPGVGIQHTGFPPLPPLNMPSVVPGVTLPPSDFVLPPIPANVAQAVTKDTSSIFQINSSLAKIPVTSSVATSGSINITMSVDTS</sequence>
<evidence type="ECO:0000313" key="12">
    <source>
        <dbReference type="Proteomes" id="UP001187415"/>
    </source>
</evidence>
<evidence type="ECO:0000256" key="8">
    <source>
        <dbReference type="ARBA" id="ARBA00023288"/>
    </source>
</evidence>
<dbReference type="Gene3D" id="2.30.42.10">
    <property type="match status" value="2"/>
</dbReference>
<evidence type="ECO:0000256" key="5">
    <source>
        <dbReference type="ARBA" id="ARBA00022737"/>
    </source>
</evidence>
<dbReference type="PROSITE" id="PS51865">
    <property type="entry name" value="PDZ_GRASP"/>
    <property type="match status" value="2"/>
</dbReference>
<comment type="similarity">
    <text evidence="2">Belongs to the GORASP family.</text>
</comment>
<dbReference type="FunFam" id="2.30.42.10:FF:000026">
    <property type="entry name" value="Golgi reassembly stacking protein 2"/>
    <property type="match status" value="1"/>
</dbReference>
<dbReference type="FunFam" id="2.30.42.10:FF:000056">
    <property type="entry name" value="Golgi reassembly-stacking protein 2 isoform 1"/>
    <property type="match status" value="1"/>
</dbReference>
<dbReference type="AlphaFoldDB" id="A0AA88MMN2"/>
<evidence type="ECO:0000256" key="4">
    <source>
        <dbReference type="ARBA" id="ARBA00022707"/>
    </source>
</evidence>
<dbReference type="PANTHER" id="PTHR12893:SF1">
    <property type="entry name" value="GOLGI REASSEMBLY-STACKING PROTEIN 2"/>
    <property type="match status" value="1"/>
</dbReference>
<dbReference type="Pfam" id="PF04495">
    <property type="entry name" value="GRASP55_65"/>
    <property type="match status" value="1"/>
</dbReference>
<evidence type="ECO:0000259" key="10">
    <source>
        <dbReference type="PROSITE" id="PS51865"/>
    </source>
</evidence>
<keyword evidence="3" id="KW-0597">Phosphoprotein</keyword>
<reference evidence="11" key="1">
    <citation type="submission" date="2023-07" db="EMBL/GenBank/DDBJ databases">
        <title>Chromosome-level Genome Assembly of Striped Snakehead (Channa striata).</title>
        <authorList>
            <person name="Liu H."/>
        </authorList>
    </citation>
    <scope>NUCLEOTIDE SEQUENCE</scope>
    <source>
        <strain evidence="11">Gz</strain>
        <tissue evidence="11">Muscle</tissue>
    </source>
</reference>
<evidence type="ECO:0000256" key="7">
    <source>
        <dbReference type="ARBA" id="ARBA00023136"/>
    </source>
</evidence>
<feature type="domain" description="PDZ GRASP-type" evidence="10">
    <location>
        <begin position="15"/>
        <end position="105"/>
    </location>
</feature>
<evidence type="ECO:0000256" key="3">
    <source>
        <dbReference type="ARBA" id="ARBA00022553"/>
    </source>
</evidence>
<evidence type="ECO:0000313" key="11">
    <source>
        <dbReference type="EMBL" id="KAK2839782.1"/>
    </source>
</evidence>
<evidence type="ECO:0000256" key="2">
    <source>
        <dbReference type="ARBA" id="ARBA00007144"/>
    </source>
</evidence>
<dbReference type="InterPro" id="IPR007583">
    <property type="entry name" value="GRASP55_65"/>
</dbReference>
<keyword evidence="7" id="KW-0472">Membrane</keyword>
<dbReference type="PANTHER" id="PTHR12893">
    <property type="entry name" value="GOLGI REASSEMBLY STACKING PROTEIN GRASP"/>
    <property type="match status" value="1"/>
</dbReference>
<dbReference type="SUPFAM" id="SSF50156">
    <property type="entry name" value="PDZ domain-like"/>
    <property type="match status" value="2"/>
</dbReference>
<keyword evidence="9" id="KW-0479">Metal-binding</keyword>
<evidence type="ECO:0000256" key="1">
    <source>
        <dbReference type="ARBA" id="ARBA00004394"/>
    </source>
</evidence>
<feature type="domain" description="PDZ GRASP-type" evidence="10">
    <location>
        <begin position="111"/>
        <end position="199"/>
    </location>
</feature>
<comment type="subcellular location">
    <subcellularLocation>
        <location evidence="1">Golgi apparatus membrane</location>
    </subcellularLocation>
</comment>
<proteinExistence type="inferred from homology"/>
<keyword evidence="6" id="KW-0333">Golgi apparatus</keyword>
<protein>
    <recommendedName>
        <fullName evidence="10">PDZ GRASP-type domain-containing protein</fullName>
    </recommendedName>
</protein>
<evidence type="ECO:0000256" key="6">
    <source>
        <dbReference type="ARBA" id="ARBA00023034"/>
    </source>
</evidence>
<comment type="caution">
    <text evidence="11">The sequence shown here is derived from an EMBL/GenBank/DDBJ whole genome shotgun (WGS) entry which is preliminary data.</text>
</comment>
<gene>
    <name evidence="11" type="ORF">Q5P01_013522</name>
</gene>
<keyword evidence="12" id="KW-1185">Reference proteome</keyword>
<dbReference type="EMBL" id="JAUPFM010000010">
    <property type="protein sequence ID" value="KAK2839782.1"/>
    <property type="molecule type" value="Genomic_DNA"/>
</dbReference>
<feature type="binding site" evidence="9">
    <location>
        <position position="103"/>
    </location>
    <ligand>
        <name>Zn(2+)</name>
        <dbReference type="ChEBI" id="CHEBI:29105"/>
    </ligand>
</feature>
<name>A0AA88MMN2_CHASR</name>
<organism evidence="11 12">
    <name type="scientific">Channa striata</name>
    <name type="common">Snakehead murrel</name>
    <name type="synonym">Ophicephalus striatus</name>
    <dbReference type="NCBI Taxonomy" id="64152"/>
    <lineage>
        <taxon>Eukaryota</taxon>
        <taxon>Metazoa</taxon>
        <taxon>Chordata</taxon>
        <taxon>Craniata</taxon>
        <taxon>Vertebrata</taxon>
        <taxon>Euteleostomi</taxon>
        <taxon>Actinopterygii</taxon>
        <taxon>Neopterygii</taxon>
        <taxon>Teleostei</taxon>
        <taxon>Neoteleostei</taxon>
        <taxon>Acanthomorphata</taxon>
        <taxon>Anabantaria</taxon>
        <taxon>Anabantiformes</taxon>
        <taxon>Channoidei</taxon>
        <taxon>Channidae</taxon>
        <taxon>Channa</taxon>
    </lineage>
</organism>
<keyword evidence="9" id="KW-0862">Zinc</keyword>
<dbReference type="GO" id="GO:0000139">
    <property type="term" value="C:Golgi membrane"/>
    <property type="evidence" value="ECO:0007669"/>
    <property type="project" value="UniProtKB-SubCell"/>
</dbReference>
<keyword evidence="8" id="KW-0449">Lipoprotein</keyword>